<dbReference type="PANTHER" id="PTHR12598">
    <property type="entry name" value="COPPER HOMEOSTASIS PROTEIN CUTC"/>
    <property type="match status" value="1"/>
</dbReference>
<gene>
    <name evidence="2" type="primary">cutC</name>
    <name evidence="3" type="ORF">DEX24_08280</name>
</gene>
<proteinExistence type="inferred from homology"/>
<dbReference type="SUPFAM" id="SSF110395">
    <property type="entry name" value="CutC-like"/>
    <property type="match status" value="1"/>
</dbReference>
<comment type="similarity">
    <text evidence="1 2">Belongs to the CutC family.</text>
</comment>
<protein>
    <recommendedName>
        <fullName evidence="2">PF03932 family protein CutC</fullName>
    </recommendedName>
</protein>
<sequence length="227" mass="24567">MLEIIATSVEDAIIAEAGGANRLELCSALSEDGLTPSLGLIKNVVAAVDIPVFVMLRPHNNGFYYEEDDIAVMIDDLQAIKLLGAAGVVLGALTKENIIDEFFLKKIVPHCEGLQITFHRAFDEVENQVQALEILKKYPQIGRVLTSGSEKTAFNGLQQLQLLNNHAEHIIILAGAGVSADNAPAILRAGIKEIHVGSAVRFGKSFLQPIDIEEVRKITAQSAKFSK</sequence>
<comment type="caution">
    <text evidence="3">The sequence shown here is derived from an EMBL/GenBank/DDBJ whole genome shotgun (WGS) entry which is preliminary data.</text>
</comment>
<dbReference type="AlphaFoldDB" id="A0A2U3ALB3"/>
<reference evidence="3 4" key="1">
    <citation type="submission" date="2018-05" db="EMBL/GenBank/DDBJ databases">
        <title>Kurthia sibirica genome sequence.</title>
        <authorList>
            <person name="Maclea K.S."/>
            <person name="Goen A.E."/>
        </authorList>
    </citation>
    <scope>NUCLEOTIDE SEQUENCE [LARGE SCALE GENOMIC DNA]</scope>
    <source>
        <strain evidence="3 4">ATCC 49154</strain>
    </source>
</reference>
<dbReference type="GO" id="GO:0005507">
    <property type="term" value="F:copper ion binding"/>
    <property type="evidence" value="ECO:0007669"/>
    <property type="project" value="TreeGrafter"/>
</dbReference>
<keyword evidence="2" id="KW-0963">Cytoplasm</keyword>
<dbReference type="EMBL" id="QFVR01000009">
    <property type="protein sequence ID" value="PWI25328.1"/>
    <property type="molecule type" value="Genomic_DNA"/>
</dbReference>
<dbReference type="Gene3D" id="3.20.20.380">
    <property type="entry name" value="Copper homeostasis (CutC) domain"/>
    <property type="match status" value="1"/>
</dbReference>
<dbReference type="InterPro" id="IPR005627">
    <property type="entry name" value="CutC-like"/>
</dbReference>
<accession>A0A2U3ALB3</accession>
<keyword evidence="4" id="KW-1185">Reference proteome</keyword>
<evidence type="ECO:0000313" key="4">
    <source>
        <dbReference type="Proteomes" id="UP000245938"/>
    </source>
</evidence>
<name>A0A2U3ALB3_9BACL</name>
<dbReference type="Pfam" id="PF03932">
    <property type="entry name" value="CutC"/>
    <property type="match status" value="1"/>
</dbReference>
<dbReference type="Proteomes" id="UP000245938">
    <property type="component" value="Unassembled WGS sequence"/>
</dbReference>
<comment type="caution">
    <text evidence="2">Once thought to be involved in copper homeostasis, experiments in E.coli have shown this is not the case.</text>
</comment>
<evidence type="ECO:0000256" key="2">
    <source>
        <dbReference type="HAMAP-Rule" id="MF_00795"/>
    </source>
</evidence>
<dbReference type="HAMAP" id="MF_00795">
    <property type="entry name" value="CutC"/>
    <property type="match status" value="1"/>
</dbReference>
<dbReference type="OrthoDB" id="9815677at2"/>
<dbReference type="GO" id="GO:0005737">
    <property type="term" value="C:cytoplasm"/>
    <property type="evidence" value="ECO:0007669"/>
    <property type="project" value="UniProtKB-SubCell"/>
</dbReference>
<dbReference type="PANTHER" id="PTHR12598:SF0">
    <property type="entry name" value="COPPER HOMEOSTASIS PROTEIN CUTC HOMOLOG"/>
    <property type="match status" value="1"/>
</dbReference>
<dbReference type="RefSeq" id="WP_109305957.1">
    <property type="nucleotide sequence ID" value="NZ_BJUF01000028.1"/>
</dbReference>
<organism evidence="3 4">
    <name type="scientific">Kurthia sibirica</name>
    <dbReference type="NCBI Taxonomy" id="202750"/>
    <lineage>
        <taxon>Bacteria</taxon>
        <taxon>Bacillati</taxon>
        <taxon>Bacillota</taxon>
        <taxon>Bacilli</taxon>
        <taxon>Bacillales</taxon>
        <taxon>Caryophanaceae</taxon>
        <taxon>Kurthia</taxon>
    </lineage>
</organism>
<dbReference type="InterPro" id="IPR036822">
    <property type="entry name" value="CutC-like_dom_sf"/>
</dbReference>
<evidence type="ECO:0000313" key="3">
    <source>
        <dbReference type="EMBL" id="PWI25328.1"/>
    </source>
</evidence>
<comment type="subcellular location">
    <subcellularLocation>
        <location evidence="2">Cytoplasm</location>
    </subcellularLocation>
</comment>
<evidence type="ECO:0000256" key="1">
    <source>
        <dbReference type="ARBA" id="ARBA00007768"/>
    </source>
</evidence>